<gene>
    <name evidence="5" type="ORF">MNBD_ALPHA03-621</name>
</gene>
<evidence type="ECO:0000313" key="5">
    <source>
        <dbReference type="EMBL" id="VAX02978.1"/>
    </source>
</evidence>
<dbReference type="Gene3D" id="2.40.40.10">
    <property type="entry name" value="RlpA-like domain"/>
    <property type="match status" value="1"/>
</dbReference>
<dbReference type="NCBIfam" id="TIGR00413">
    <property type="entry name" value="rlpA"/>
    <property type="match status" value="1"/>
</dbReference>
<reference evidence="5" key="1">
    <citation type="submission" date="2018-06" db="EMBL/GenBank/DDBJ databases">
        <authorList>
            <person name="Zhirakovskaya E."/>
        </authorList>
    </citation>
    <scope>NUCLEOTIDE SEQUENCE</scope>
</reference>
<protein>
    <submittedName>
        <fullName evidence="5">Septum-associated rare lipoprotein A</fullName>
    </submittedName>
</protein>
<dbReference type="InterPro" id="IPR036908">
    <property type="entry name" value="RlpA-like_sf"/>
</dbReference>
<dbReference type="Pfam" id="PF03330">
    <property type="entry name" value="DPBB_1"/>
    <property type="match status" value="1"/>
</dbReference>
<dbReference type="EMBL" id="UOFW01000030">
    <property type="protein sequence ID" value="VAX02978.1"/>
    <property type="molecule type" value="Genomic_DNA"/>
</dbReference>
<keyword evidence="2" id="KW-0456">Lyase</keyword>
<dbReference type="PANTHER" id="PTHR34183">
    <property type="entry name" value="ENDOLYTIC PEPTIDOGLYCAN TRANSGLYCOSYLASE RLPA"/>
    <property type="match status" value="1"/>
</dbReference>
<dbReference type="PANTHER" id="PTHR34183:SF1">
    <property type="entry name" value="ENDOLYTIC PEPTIDOGLYCAN TRANSGLYCOSYLASE RLPA"/>
    <property type="match status" value="1"/>
</dbReference>
<keyword evidence="3" id="KW-0961">Cell wall biogenesis/degradation</keyword>
<dbReference type="InterPro" id="IPR036680">
    <property type="entry name" value="SPOR-like_sf"/>
</dbReference>
<dbReference type="InterPro" id="IPR034718">
    <property type="entry name" value="RlpA"/>
</dbReference>
<dbReference type="HAMAP" id="MF_02071">
    <property type="entry name" value="RlpA"/>
    <property type="match status" value="1"/>
</dbReference>
<sequence>MMFLRRAVIIVFCLTVAACGAPKRTYEASVPNPVHKVGNPYKIAGKTYYPAIDPHYDRVGLASWYGSQFHGRKTANGDVFNMNDLTAAHTTLPMPSHVRVTNVENGRWLILMVNDRGPFVGDRIIDVSRRAAQLLGFEKKGVTQVRVQAVSGPRGELPKQIIARNKQVTPKPPVIAAPVVQVAQNEIMITEAKAKKIYVQIGAYADQKNAKKVVDAVHHISDTKMEEVDINGQNLYRVRVGPQPTVELAEIILGRILSLGHNTARIIMDY</sequence>
<evidence type="ECO:0000256" key="2">
    <source>
        <dbReference type="ARBA" id="ARBA00023239"/>
    </source>
</evidence>
<accession>A0A3B1AUK9</accession>
<dbReference type="PROSITE" id="PS51257">
    <property type="entry name" value="PROKAR_LIPOPROTEIN"/>
    <property type="match status" value="1"/>
</dbReference>
<dbReference type="CDD" id="cd22268">
    <property type="entry name" value="DPBB_RlpA-like"/>
    <property type="match status" value="1"/>
</dbReference>
<dbReference type="GO" id="GO:0042834">
    <property type="term" value="F:peptidoglycan binding"/>
    <property type="evidence" value="ECO:0007669"/>
    <property type="project" value="InterPro"/>
</dbReference>
<keyword evidence="1" id="KW-0732">Signal</keyword>
<evidence type="ECO:0000259" key="4">
    <source>
        <dbReference type="PROSITE" id="PS51724"/>
    </source>
</evidence>
<feature type="domain" description="SPOR" evidence="4">
    <location>
        <begin position="191"/>
        <end position="269"/>
    </location>
</feature>
<organism evidence="5">
    <name type="scientific">hydrothermal vent metagenome</name>
    <dbReference type="NCBI Taxonomy" id="652676"/>
    <lineage>
        <taxon>unclassified sequences</taxon>
        <taxon>metagenomes</taxon>
        <taxon>ecological metagenomes</taxon>
    </lineage>
</organism>
<dbReference type="Pfam" id="PF05036">
    <property type="entry name" value="SPOR"/>
    <property type="match status" value="1"/>
</dbReference>
<dbReference type="GO" id="GO:0071555">
    <property type="term" value="P:cell wall organization"/>
    <property type="evidence" value="ECO:0007669"/>
    <property type="project" value="UniProtKB-KW"/>
</dbReference>
<evidence type="ECO:0000256" key="1">
    <source>
        <dbReference type="ARBA" id="ARBA00022729"/>
    </source>
</evidence>
<evidence type="ECO:0000256" key="3">
    <source>
        <dbReference type="ARBA" id="ARBA00023316"/>
    </source>
</evidence>
<dbReference type="PROSITE" id="PS51724">
    <property type="entry name" value="SPOR"/>
    <property type="match status" value="1"/>
</dbReference>
<keyword evidence="5" id="KW-0449">Lipoprotein</keyword>
<proteinExistence type="inferred from homology"/>
<dbReference type="InterPro" id="IPR012997">
    <property type="entry name" value="RplA"/>
</dbReference>
<dbReference type="AlphaFoldDB" id="A0A3B1AUK9"/>
<dbReference type="InterPro" id="IPR007730">
    <property type="entry name" value="SPOR-like_dom"/>
</dbReference>
<dbReference type="SUPFAM" id="SSF50685">
    <property type="entry name" value="Barwin-like endoglucanases"/>
    <property type="match status" value="1"/>
</dbReference>
<dbReference type="SUPFAM" id="SSF110997">
    <property type="entry name" value="Sporulation related repeat"/>
    <property type="match status" value="1"/>
</dbReference>
<dbReference type="InterPro" id="IPR009009">
    <property type="entry name" value="RlpA-like_DPBB"/>
</dbReference>
<dbReference type="Gene3D" id="3.30.70.1070">
    <property type="entry name" value="Sporulation related repeat"/>
    <property type="match status" value="1"/>
</dbReference>
<dbReference type="GO" id="GO:0016829">
    <property type="term" value="F:lyase activity"/>
    <property type="evidence" value="ECO:0007669"/>
    <property type="project" value="UniProtKB-KW"/>
</dbReference>
<name>A0A3B1AUK9_9ZZZZ</name>